<keyword evidence="4" id="KW-1185">Reference proteome</keyword>
<dbReference type="Proteomes" id="UP001058860">
    <property type="component" value="Chromosome"/>
</dbReference>
<dbReference type="Pfam" id="PF13240">
    <property type="entry name" value="Zn_Ribbon_1"/>
    <property type="match status" value="1"/>
</dbReference>
<gene>
    <name evidence="3" type="ORF">LRS13_07575</name>
</gene>
<accession>A0ABY5PL29</accession>
<evidence type="ECO:0000313" key="4">
    <source>
        <dbReference type="Proteomes" id="UP001058860"/>
    </source>
</evidence>
<dbReference type="RefSeq" id="WP_353865832.1">
    <property type="nucleotide sequence ID" value="NZ_CP088295.1"/>
</dbReference>
<evidence type="ECO:0000313" key="3">
    <source>
        <dbReference type="EMBL" id="UUY05372.1"/>
    </source>
</evidence>
<sequence length="149" mass="15920">MRSRDKAPEGMVPAEQIAAQARKEAASAPPPAPQDQDLVARRDKLIEQFTVQQAELGGVFYEMAIRDHIRLDVLTQKAAALQRVDHELAEVERALRGDEGPVAGNCPSCGARHAAEARFCSRCGYVLQLAETPPPTAPVVNGNGNGAAP</sequence>
<evidence type="ECO:0000256" key="1">
    <source>
        <dbReference type="SAM" id="MobiDB-lite"/>
    </source>
</evidence>
<feature type="domain" description="Zinc-ribbon" evidence="2">
    <location>
        <begin position="106"/>
        <end position="127"/>
    </location>
</feature>
<feature type="region of interest" description="Disordered" evidence="1">
    <location>
        <begin position="1"/>
        <end position="36"/>
    </location>
</feature>
<dbReference type="SUPFAM" id="SSF144020">
    <property type="entry name" value="FdhE-like"/>
    <property type="match status" value="1"/>
</dbReference>
<dbReference type="InterPro" id="IPR024064">
    <property type="entry name" value="FdhE-like_sf"/>
</dbReference>
<dbReference type="EMBL" id="CP088295">
    <property type="protein sequence ID" value="UUY05372.1"/>
    <property type="molecule type" value="Genomic_DNA"/>
</dbReference>
<reference evidence="4" key="1">
    <citation type="submission" date="2021-11" db="EMBL/GenBank/DDBJ databases">
        <title>Cultivation dependent microbiological survey of springs from the worlds oldest radium mine currently devoted to the extraction of radon-saturated water.</title>
        <authorList>
            <person name="Kapinusova G."/>
            <person name="Smrhova T."/>
            <person name="Strejcek M."/>
            <person name="Suman J."/>
            <person name="Jani K."/>
            <person name="Pajer P."/>
            <person name="Uhlik O."/>
        </authorList>
    </citation>
    <scope>NUCLEOTIDE SEQUENCE [LARGE SCALE GENOMIC DNA]</scope>
    <source>
        <strain evidence="4">J379</strain>
    </source>
</reference>
<evidence type="ECO:0000259" key="2">
    <source>
        <dbReference type="Pfam" id="PF13240"/>
    </source>
</evidence>
<protein>
    <submittedName>
        <fullName evidence="3">Zinc ribbon domain-containing protein</fullName>
    </submittedName>
</protein>
<proteinExistence type="predicted"/>
<name>A0ABY5PL29_9ACTN</name>
<dbReference type="InterPro" id="IPR026870">
    <property type="entry name" value="Zinc_ribbon_dom"/>
</dbReference>
<organism evidence="3 4">
    <name type="scientific">Svornostia abyssi</name>
    <dbReference type="NCBI Taxonomy" id="2898438"/>
    <lineage>
        <taxon>Bacteria</taxon>
        <taxon>Bacillati</taxon>
        <taxon>Actinomycetota</taxon>
        <taxon>Thermoleophilia</taxon>
        <taxon>Solirubrobacterales</taxon>
        <taxon>Baekduiaceae</taxon>
        <taxon>Svornostia</taxon>
    </lineage>
</organism>